<reference evidence="2" key="4">
    <citation type="submission" date="2019-03" db="UniProtKB">
        <authorList>
            <consortium name="EnsemblPlants"/>
        </authorList>
    </citation>
    <scope>IDENTIFICATION</scope>
</reference>
<feature type="compositionally biased region" description="Gly residues" evidence="1">
    <location>
        <begin position="117"/>
        <end position="128"/>
    </location>
</feature>
<dbReference type="Proteomes" id="UP000015105">
    <property type="component" value="Chromosome 7D"/>
</dbReference>
<feature type="compositionally biased region" description="Basic and acidic residues" evidence="1">
    <location>
        <begin position="321"/>
        <end position="330"/>
    </location>
</feature>
<feature type="compositionally biased region" description="Basic residues" evidence="1">
    <location>
        <begin position="470"/>
        <end position="486"/>
    </location>
</feature>
<feature type="compositionally biased region" description="Polar residues" evidence="1">
    <location>
        <begin position="331"/>
        <end position="341"/>
    </location>
</feature>
<name>A0A453T674_AEGTS</name>
<feature type="region of interest" description="Disordered" evidence="1">
    <location>
        <begin position="418"/>
        <end position="486"/>
    </location>
</feature>
<protein>
    <submittedName>
        <fullName evidence="2">Uncharacterized protein</fullName>
    </submittedName>
</protein>
<reference evidence="3" key="1">
    <citation type="journal article" date="2014" name="Science">
        <title>Ancient hybridizations among the ancestral genomes of bread wheat.</title>
        <authorList>
            <consortium name="International Wheat Genome Sequencing Consortium,"/>
            <person name="Marcussen T."/>
            <person name="Sandve S.R."/>
            <person name="Heier L."/>
            <person name="Spannagl M."/>
            <person name="Pfeifer M."/>
            <person name="Jakobsen K.S."/>
            <person name="Wulff B.B."/>
            <person name="Steuernagel B."/>
            <person name="Mayer K.F."/>
            <person name="Olsen O.A."/>
        </authorList>
    </citation>
    <scope>NUCLEOTIDE SEQUENCE [LARGE SCALE GENOMIC DNA]</scope>
    <source>
        <strain evidence="3">cv. AL8/78</strain>
    </source>
</reference>
<dbReference type="EnsemblPlants" id="AET7Gv21261400.2">
    <property type="protein sequence ID" value="AET7Gv21261400.2"/>
    <property type="gene ID" value="AET7Gv21261400"/>
</dbReference>
<keyword evidence="3" id="KW-1185">Reference proteome</keyword>
<sequence length="486" mass="54792">MSFWSELQKTSTLKARVVKNHKSLVLCPKTLIPRLIFCRNHKSLGSLVLSGIMTGGARFCRRGITVHPFHSLDAVRRRARADSSRNPFDRSLPASSSPSLHLFPSPHPLLSDMATASGGGDCGGPAGGGDDRPPEADLCGSSNPGAPSDSSPNTSPQHSLEFAAARSWARAVKADPTESHRWGSSFGGVYLDDAVWEVKMHFHERDNLERSLCISDITYHNLVALIETEGYGLNDYIYFVREPGVGIEGLVEISDDDKVDEMLDHIANKDQTVVNLTVIRATDPRPADLNAGYLYEEQVPLSQLGEKPVYEVNPSGVLFRSPEKSNKQRQSEPLQFFSTQQSTNLDIAMEQDEQETLMELKRRTKIENFRKHKEASEHVQMVKQKLPVLLTEDDSDLDADEDFVKRLNDLRRQREDPLLHFEGDTNVDEVYGEDEEEEQVEQVEEDEQMEHEEEEQVEEQVEQQHEPPKKKEKRKGPTKRSHSSLE</sequence>
<dbReference type="AlphaFoldDB" id="A0A453T674"/>
<accession>A0A453T674</accession>
<feature type="compositionally biased region" description="Low complexity" evidence="1">
    <location>
        <begin position="91"/>
        <end position="101"/>
    </location>
</feature>
<reference evidence="2" key="5">
    <citation type="journal article" date="2021" name="G3 (Bethesda)">
        <title>Aegilops tauschii genome assembly Aet v5.0 features greater sequence contiguity and improved annotation.</title>
        <authorList>
            <person name="Wang L."/>
            <person name="Zhu T."/>
            <person name="Rodriguez J.C."/>
            <person name="Deal K.R."/>
            <person name="Dubcovsky J."/>
            <person name="McGuire P.E."/>
            <person name="Lux T."/>
            <person name="Spannagl M."/>
            <person name="Mayer K.F.X."/>
            <person name="Baldrich P."/>
            <person name="Meyers B.C."/>
            <person name="Huo N."/>
            <person name="Gu Y.Q."/>
            <person name="Zhou H."/>
            <person name="Devos K.M."/>
            <person name="Bennetzen J.L."/>
            <person name="Unver T."/>
            <person name="Budak H."/>
            <person name="Gulick P.J."/>
            <person name="Galiba G."/>
            <person name="Kalapos B."/>
            <person name="Nelson D.R."/>
            <person name="Li P."/>
            <person name="You F.M."/>
            <person name="Luo M.C."/>
            <person name="Dvorak J."/>
        </authorList>
    </citation>
    <scope>NUCLEOTIDE SEQUENCE [LARGE SCALE GENOMIC DNA]</scope>
    <source>
        <strain evidence="2">cv. AL8/78</strain>
    </source>
</reference>
<evidence type="ECO:0000313" key="3">
    <source>
        <dbReference type="Proteomes" id="UP000015105"/>
    </source>
</evidence>
<organism evidence="2 3">
    <name type="scientific">Aegilops tauschii subsp. strangulata</name>
    <name type="common">Goatgrass</name>
    <dbReference type="NCBI Taxonomy" id="200361"/>
    <lineage>
        <taxon>Eukaryota</taxon>
        <taxon>Viridiplantae</taxon>
        <taxon>Streptophyta</taxon>
        <taxon>Embryophyta</taxon>
        <taxon>Tracheophyta</taxon>
        <taxon>Spermatophyta</taxon>
        <taxon>Magnoliopsida</taxon>
        <taxon>Liliopsida</taxon>
        <taxon>Poales</taxon>
        <taxon>Poaceae</taxon>
        <taxon>BOP clade</taxon>
        <taxon>Pooideae</taxon>
        <taxon>Triticodae</taxon>
        <taxon>Triticeae</taxon>
        <taxon>Triticinae</taxon>
        <taxon>Aegilops</taxon>
    </lineage>
</organism>
<feature type="region of interest" description="Disordered" evidence="1">
    <location>
        <begin position="113"/>
        <end position="159"/>
    </location>
</feature>
<reference evidence="3" key="2">
    <citation type="journal article" date="2017" name="Nat. Plants">
        <title>The Aegilops tauschii genome reveals multiple impacts of transposons.</title>
        <authorList>
            <person name="Zhao G."/>
            <person name="Zou C."/>
            <person name="Li K."/>
            <person name="Wang K."/>
            <person name="Li T."/>
            <person name="Gao L."/>
            <person name="Zhang X."/>
            <person name="Wang H."/>
            <person name="Yang Z."/>
            <person name="Liu X."/>
            <person name="Jiang W."/>
            <person name="Mao L."/>
            <person name="Kong X."/>
            <person name="Jiao Y."/>
            <person name="Jia J."/>
        </authorList>
    </citation>
    <scope>NUCLEOTIDE SEQUENCE [LARGE SCALE GENOMIC DNA]</scope>
    <source>
        <strain evidence="3">cv. AL8/78</strain>
    </source>
</reference>
<evidence type="ECO:0000256" key="1">
    <source>
        <dbReference type="SAM" id="MobiDB-lite"/>
    </source>
</evidence>
<feature type="region of interest" description="Disordered" evidence="1">
    <location>
        <begin position="78"/>
        <end position="101"/>
    </location>
</feature>
<dbReference type="OrthoDB" id="711901at2759"/>
<feature type="compositionally biased region" description="Polar residues" evidence="1">
    <location>
        <begin position="140"/>
        <end position="158"/>
    </location>
</feature>
<dbReference type="Gramene" id="AET7Gv21261400.2">
    <property type="protein sequence ID" value="AET7Gv21261400.2"/>
    <property type="gene ID" value="AET7Gv21261400"/>
</dbReference>
<evidence type="ECO:0000313" key="2">
    <source>
        <dbReference type="EnsemblPlants" id="AET7Gv21261400.2"/>
    </source>
</evidence>
<reference evidence="2" key="3">
    <citation type="journal article" date="2017" name="Nature">
        <title>Genome sequence of the progenitor of the wheat D genome Aegilops tauschii.</title>
        <authorList>
            <person name="Luo M.C."/>
            <person name="Gu Y.Q."/>
            <person name="Puiu D."/>
            <person name="Wang H."/>
            <person name="Twardziok S.O."/>
            <person name="Deal K.R."/>
            <person name="Huo N."/>
            <person name="Zhu T."/>
            <person name="Wang L."/>
            <person name="Wang Y."/>
            <person name="McGuire P.E."/>
            <person name="Liu S."/>
            <person name="Long H."/>
            <person name="Ramasamy R.K."/>
            <person name="Rodriguez J.C."/>
            <person name="Van S.L."/>
            <person name="Yuan L."/>
            <person name="Wang Z."/>
            <person name="Xia Z."/>
            <person name="Xiao L."/>
            <person name="Anderson O.D."/>
            <person name="Ouyang S."/>
            <person name="Liang Y."/>
            <person name="Zimin A.V."/>
            <person name="Pertea G."/>
            <person name="Qi P."/>
            <person name="Bennetzen J.L."/>
            <person name="Dai X."/>
            <person name="Dawson M.W."/>
            <person name="Muller H.G."/>
            <person name="Kugler K."/>
            <person name="Rivarola-Duarte L."/>
            <person name="Spannagl M."/>
            <person name="Mayer K.F.X."/>
            <person name="Lu F.H."/>
            <person name="Bevan M.W."/>
            <person name="Leroy P."/>
            <person name="Li P."/>
            <person name="You F.M."/>
            <person name="Sun Q."/>
            <person name="Liu Z."/>
            <person name="Lyons E."/>
            <person name="Wicker T."/>
            <person name="Salzberg S.L."/>
            <person name="Devos K.M."/>
            <person name="Dvorak J."/>
        </authorList>
    </citation>
    <scope>NUCLEOTIDE SEQUENCE [LARGE SCALE GENOMIC DNA]</scope>
    <source>
        <strain evidence="2">cv. AL8/78</strain>
    </source>
</reference>
<proteinExistence type="predicted"/>
<feature type="region of interest" description="Disordered" evidence="1">
    <location>
        <begin position="320"/>
        <end position="341"/>
    </location>
</feature>
<dbReference type="STRING" id="200361.A0A453T674"/>
<feature type="compositionally biased region" description="Acidic residues" evidence="1">
    <location>
        <begin position="425"/>
        <end position="461"/>
    </location>
</feature>